<dbReference type="CDD" id="cd00229">
    <property type="entry name" value="SGNH_hydrolase"/>
    <property type="match status" value="1"/>
</dbReference>
<dbReference type="InterPro" id="IPR013830">
    <property type="entry name" value="SGNH_hydro"/>
</dbReference>
<dbReference type="InterPro" id="IPR038151">
    <property type="entry name" value="Soc_sf"/>
</dbReference>
<name>A0A6B9XZD9_9CAUD</name>
<dbReference type="InterPro" id="IPR036514">
    <property type="entry name" value="SGNH_hydro_sf"/>
</dbReference>
<evidence type="ECO:0000259" key="1">
    <source>
        <dbReference type="Pfam" id="PF13472"/>
    </source>
</evidence>
<dbReference type="Proteomes" id="UP000465071">
    <property type="component" value="Segment"/>
</dbReference>
<dbReference type="RefSeq" id="YP_009856019.1">
    <property type="nucleotide sequence ID" value="NC_048849.1"/>
</dbReference>
<proteinExistence type="predicted"/>
<dbReference type="InterPro" id="IPR051532">
    <property type="entry name" value="Ester_Hydrolysis_Enzymes"/>
</dbReference>
<dbReference type="Gene3D" id="3.90.930.20">
    <property type="entry name" value="Small outer capsid protein Soc"/>
    <property type="match status" value="1"/>
</dbReference>
<protein>
    <submittedName>
        <fullName evidence="2">Head outer capsid protein</fullName>
    </submittedName>
</protein>
<sequence length="504" mass="54163">MKYINLKLRSGIEVSVYFTVYSNAHKIAGSFYNLSLSEEPLYSTVFEKGQDVEWQKYNIEVMFGEVIPPIIPELPEIIPPFAPISPSPATNLYKGSGALDTAVIVDGGTGYKFGDIIHVSGGVKTSPTLIRVTAVGAEGAITTASVRQGGVYTTPPTNPCATEAGNGNNGANITTGTGATFNLTYRGTNATSMYAGVSKERTDAAFDYWGSDVKDSTSGYRGNGTGNGTQFRANWVTDSPKFEIKLAGLNTICELYVDGLRVGTQSVTTDSSGASFVYLVDWGGERKSRSYSLAGVNSAFGGLNLGSSSDTLTKPPRTRKFVWQMGDSYTFGTEATQPSFNDFRIMCDHLGVDGLADGIGGSGWTSTGERVPATRVTNKLLTLSRVPDYIIFSLGYNDSVAGRVEELKTNMDAALEIVKTNFPTVPVILIGPATPQGETEAINKIRTAVMEQAEKHSLKFVDVQGWITKENAEEYTSHDLVHPNDAGYARRGSLFASFLKDTIV</sequence>
<evidence type="ECO:0000313" key="2">
    <source>
        <dbReference type="EMBL" id="QHS01665.1"/>
    </source>
</evidence>
<dbReference type="PANTHER" id="PTHR30383">
    <property type="entry name" value="THIOESTERASE 1/PROTEASE 1/LYSOPHOSPHOLIPASE L1"/>
    <property type="match status" value="1"/>
</dbReference>
<evidence type="ECO:0000313" key="3">
    <source>
        <dbReference type="Proteomes" id="UP000465071"/>
    </source>
</evidence>
<dbReference type="SUPFAM" id="SSF52266">
    <property type="entry name" value="SGNH hydrolase"/>
    <property type="match status" value="1"/>
</dbReference>
<accession>A0A6B9XZD9</accession>
<reference evidence="3" key="1">
    <citation type="submission" date="2019-12" db="EMBL/GenBank/DDBJ databases">
        <authorList>
            <person name="Wang K."/>
            <person name="Tamayo M.G."/>
            <person name="Penner T.V."/>
            <person name="Cook B.W.M."/>
            <person name="Court D.A."/>
            <person name="Theriault S.S."/>
        </authorList>
    </citation>
    <scope>NUCLEOTIDE SEQUENCE [LARGE SCALE GENOMIC DNA]</scope>
</reference>
<dbReference type="Gene3D" id="3.40.50.1110">
    <property type="entry name" value="SGNH hydrolase"/>
    <property type="match status" value="1"/>
</dbReference>
<feature type="domain" description="SGNH hydrolase-type esterase" evidence="1">
    <location>
        <begin position="325"/>
        <end position="490"/>
    </location>
</feature>
<dbReference type="InterPro" id="IPR031743">
    <property type="entry name" value="Soc"/>
</dbReference>
<dbReference type="GO" id="GO:0019028">
    <property type="term" value="C:viral capsid"/>
    <property type="evidence" value="ECO:0007669"/>
    <property type="project" value="InterPro"/>
</dbReference>
<dbReference type="KEGG" id="vg:55626761"/>
<gene>
    <name evidence="2" type="primary">hoc</name>
    <name evidence="2" type="ORF">CPT_CIP9_129</name>
</gene>
<keyword evidence="3" id="KW-1185">Reference proteome</keyword>
<dbReference type="Pfam" id="PF16855">
    <property type="entry name" value="Soc"/>
    <property type="match status" value="1"/>
</dbReference>
<organism evidence="2 3">
    <name type="scientific">Enterobacter phage vB_EclM_CIP9</name>
    <dbReference type="NCBI Taxonomy" id="2696340"/>
    <lineage>
        <taxon>Viruses</taxon>
        <taxon>Duplodnaviria</taxon>
        <taxon>Heunggongvirae</taxon>
        <taxon>Uroviricota</taxon>
        <taxon>Caudoviricetes</taxon>
        <taxon>Pantevenvirales</taxon>
        <taxon>Straboviridae</taxon>
        <taxon>Tevenvirinae</taxon>
        <taxon>Kanagawavirus</taxon>
        <taxon>Kanagawavirus cipnine</taxon>
    </lineage>
</organism>
<dbReference type="GeneID" id="55626761"/>
<dbReference type="EMBL" id="MN882610">
    <property type="protein sequence ID" value="QHS01665.1"/>
    <property type="molecule type" value="Genomic_DNA"/>
</dbReference>
<dbReference type="Pfam" id="PF13472">
    <property type="entry name" value="Lipase_GDSL_2"/>
    <property type="match status" value="1"/>
</dbReference>